<dbReference type="GO" id="GO:0005886">
    <property type="term" value="C:plasma membrane"/>
    <property type="evidence" value="ECO:0007669"/>
    <property type="project" value="TreeGrafter"/>
</dbReference>
<feature type="domain" description="Carboxylesterase type B" evidence="8">
    <location>
        <begin position="12"/>
        <end position="400"/>
    </location>
</feature>
<protein>
    <recommendedName>
        <fullName evidence="8">Carboxylesterase type B domain-containing protein</fullName>
    </recommendedName>
</protein>
<evidence type="ECO:0000256" key="1">
    <source>
        <dbReference type="ARBA" id="ARBA00005964"/>
    </source>
</evidence>
<comment type="caution">
    <text evidence="9">The sequence shown here is derived from an EMBL/GenBank/DDBJ whole genome shotgun (WGS) entry which is preliminary data.</text>
</comment>
<dbReference type="InterPro" id="IPR000997">
    <property type="entry name" value="Cholinesterase"/>
</dbReference>
<dbReference type="InterPro" id="IPR029058">
    <property type="entry name" value="AB_hydrolase_fold"/>
</dbReference>
<feature type="active site" description="Charge relay system" evidence="7">
    <location>
        <position position="251"/>
    </location>
</feature>
<dbReference type="InterPro" id="IPR050654">
    <property type="entry name" value="AChE-related_enzymes"/>
</dbReference>
<dbReference type="Pfam" id="PF00135">
    <property type="entry name" value="COesterase"/>
    <property type="match status" value="1"/>
</dbReference>
<dbReference type="Gene3D" id="3.40.50.1820">
    <property type="entry name" value="alpha/beta hydrolase"/>
    <property type="match status" value="1"/>
</dbReference>
<feature type="active site" description="Acyl-ester intermediate" evidence="7">
    <location>
        <position position="128"/>
    </location>
</feature>
<keyword evidence="2" id="KW-0719">Serine esterase</keyword>
<evidence type="ECO:0000256" key="7">
    <source>
        <dbReference type="PIRSR" id="PIRSR600997-1"/>
    </source>
</evidence>
<evidence type="ECO:0000313" key="9">
    <source>
        <dbReference type="EMBL" id="KAK8782912.1"/>
    </source>
</evidence>
<reference evidence="9 10" key="1">
    <citation type="journal article" date="2023" name="Arcadia Sci">
        <title>De novo assembly of a long-read Amblyomma americanum tick genome.</title>
        <authorList>
            <person name="Chou S."/>
            <person name="Poskanzer K.E."/>
            <person name="Rollins M."/>
            <person name="Thuy-Boun P.S."/>
        </authorList>
    </citation>
    <scope>NUCLEOTIDE SEQUENCE [LARGE SCALE GENOMIC DNA]</scope>
    <source>
        <strain evidence="9">F_SG_1</strain>
        <tissue evidence="9">Salivary glands</tissue>
    </source>
</reference>
<name>A0AAQ4F8D1_AMBAM</name>
<dbReference type="GO" id="GO:0006581">
    <property type="term" value="P:acetylcholine catabolic process"/>
    <property type="evidence" value="ECO:0007669"/>
    <property type="project" value="TreeGrafter"/>
</dbReference>
<keyword evidence="5" id="KW-0325">Glycoprotein</keyword>
<evidence type="ECO:0000256" key="2">
    <source>
        <dbReference type="ARBA" id="ARBA00022487"/>
    </source>
</evidence>
<evidence type="ECO:0000256" key="5">
    <source>
        <dbReference type="ARBA" id="ARBA00023180"/>
    </source>
</evidence>
<dbReference type="EMBL" id="JARKHS020006147">
    <property type="protein sequence ID" value="KAK8782912.1"/>
    <property type="molecule type" value="Genomic_DNA"/>
</dbReference>
<dbReference type="Proteomes" id="UP001321473">
    <property type="component" value="Unassembled WGS sequence"/>
</dbReference>
<keyword evidence="10" id="KW-1185">Reference proteome</keyword>
<dbReference type="GO" id="GO:0005615">
    <property type="term" value="C:extracellular space"/>
    <property type="evidence" value="ECO:0007669"/>
    <property type="project" value="TreeGrafter"/>
</dbReference>
<organism evidence="9 10">
    <name type="scientific">Amblyomma americanum</name>
    <name type="common">Lone star tick</name>
    <dbReference type="NCBI Taxonomy" id="6943"/>
    <lineage>
        <taxon>Eukaryota</taxon>
        <taxon>Metazoa</taxon>
        <taxon>Ecdysozoa</taxon>
        <taxon>Arthropoda</taxon>
        <taxon>Chelicerata</taxon>
        <taxon>Arachnida</taxon>
        <taxon>Acari</taxon>
        <taxon>Parasitiformes</taxon>
        <taxon>Ixodida</taxon>
        <taxon>Ixodoidea</taxon>
        <taxon>Ixodidae</taxon>
        <taxon>Amblyomminae</taxon>
        <taxon>Amblyomma</taxon>
    </lineage>
</organism>
<dbReference type="PANTHER" id="PTHR43918:SF4">
    <property type="entry name" value="CARBOXYLIC ESTER HYDROLASE"/>
    <property type="match status" value="1"/>
</dbReference>
<dbReference type="SUPFAM" id="SSF53474">
    <property type="entry name" value="alpha/beta-Hydrolases"/>
    <property type="match status" value="1"/>
</dbReference>
<evidence type="ECO:0000256" key="6">
    <source>
        <dbReference type="ARBA" id="ARBA00048484"/>
    </source>
</evidence>
<dbReference type="PANTHER" id="PTHR43918">
    <property type="entry name" value="ACETYLCHOLINESTERASE"/>
    <property type="match status" value="1"/>
</dbReference>
<feature type="active site" description="Charge relay system" evidence="7">
    <location>
        <position position="360"/>
    </location>
</feature>
<dbReference type="AlphaFoldDB" id="A0AAQ4F8D1"/>
<sequence>MDSVLPKNYTIKSSNTTEDCLHISIWVPGSCVRQARGHAVIFWLYGGSFLSGGNSYDFYDGRFMTGLGDVVVAAPNYRVSVFGYLNSGTEDVPGNMGLQDQLLAARWLHANVEHFGGDRERITAAGQSAGAISISMHMVSPLMSQYGPFRRAFLLSAAAQTPLPQNRGDSARQGFADIAERAGCRADSVAESLRCLRKVETSKILGAVKSSAIWFVPTSQGPLLPSSFQDLFRRFLPSRARDVVITNVATEGTAFFEMLLPGFLGSKKKITSTLLKGTFSHLFAGVDEALIDKMMAFLGRQYDLADPDYKGWIDVIGDVLFRCPTVSFGKSLAVLGKNVYYMQYRPKPSFSLFSAETATHGDDVTLLFGFPFLYPGLASDQDMENSYRLMMHLANFAKNG</sequence>
<proteinExistence type="inferred from homology"/>
<dbReference type="GO" id="GO:0003990">
    <property type="term" value="F:acetylcholinesterase activity"/>
    <property type="evidence" value="ECO:0007669"/>
    <property type="project" value="UniProtKB-EC"/>
</dbReference>
<dbReference type="GO" id="GO:0019695">
    <property type="term" value="P:choline metabolic process"/>
    <property type="evidence" value="ECO:0007669"/>
    <property type="project" value="TreeGrafter"/>
</dbReference>
<evidence type="ECO:0000256" key="4">
    <source>
        <dbReference type="ARBA" id="ARBA00023157"/>
    </source>
</evidence>
<keyword evidence="3" id="KW-0378">Hydrolase</keyword>
<keyword evidence="4" id="KW-1015">Disulfide bond</keyword>
<accession>A0AAQ4F8D1</accession>
<gene>
    <name evidence="9" type="ORF">V5799_015747</name>
</gene>
<dbReference type="InterPro" id="IPR002018">
    <property type="entry name" value="CarbesteraseB"/>
</dbReference>
<comment type="catalytic activity">
    <reaction evidence="6">
        <text>acetylcholine + H2O = choline + acetate + H(+)</text>
        <dbReference type="Rhea" id="RHEA:17561"/>
        <dbReference type="ChEBI" id="CHEBI:15354"/>
        <dbReference type="ChEBI" id="CHEBI:15355"/>
        <dbReference type="ChEBI" id="CHEBI:15377"/>
        <dbReference type="ChEBI" id="CHEBI:15378"/>
        <dbReference type="ChEBI" id="CHEBI:30089"/>
        <dbReference type="EC" id="3.1.1.7"/>
    </reaction>
</comment>
<dbReference type="PRINTS" id="PR00878">
    <property type="entry name" value="CHOLNESTRASE"/>
</dbReference>
<comment type="similarity">
    <text evidence="1">Belongs to the type-B carboxylesterase/lipase family.</text>
</comment>
<evidence type="ECO:0000259" key="8">
    <source>
        <dbReference type="Pfam" id="PF00135"/>
    </source>
</evidence>
<evidence type="ECO:0000313" key="10">
    <source>
        <dbReference type="Proteomes" id="UP001321473"/>
    </source>
</evidence>
<evidence type="ECO:0000256" key="3">
    <source>
        <dbReference type="ARBA" id="ARBA00022801"/>
    </source>
</evidence>